<evidence type="ECO:0000313" key="4">
    <source>
        <dbReference type="Proteomes" id="UP000230078"/>
    </source>
</evidence>
<reference evidence="4" key="1">
    <citation type="submission" date="2017-09" db="EMBL/GenBank/DDBJ databases">
        <title>Depth-based differentiation of microbial function through sediment-hosted aquifers and enrichment of novel symbionts in the deep terrestrial subsurface.</title>
        <authorList>
            <person name="Probst A.J."/>
            <person name="Ladd B."/>
            <person name="Jarett J.K."/>
            <person name="Geller-Mcgrath D.E."/>
            <person name="Sieber C.M.K."/>
            <person name="Emerson J.B."/>
            <person name="Anantharaman K."/>
            <person name="Thomas B.C."/>
            <person name="Malmstrom R."/>
            <person name="Stieglmeier M."/>
            <person name="Klingl A."/>
            <person name="Woyke T."/>
            <person name="Ryan C.M."/>
            <person name="Banfield J.F."/>
        </authorList>
    </citation>
    <scope>NUCLEOTIDE SEQUENCE [LARGE SCALE GENOMIC DNA]</scope>
</reference>
<comment type="caution">
    <text evidence="3">The sequence shown here is derived from an EMBL/GenBank/DDBJ whole genome shotgun (WGS) entry which is preliminary data.</text>
</comment>
<organism evidence="3 4">
    <name type="scientific">Candidatus Magasanikbacteria bacterium CG_4_10_14_0_2_um_filter_41_31</name>
    <dbReference type="NCBI Taxonomy" id="1974639"/>
    <lineage>
        <taxon>Bacteria</taxon>
        <taxon>Candidatus Magasanikiibacteriota</taxon>
    </lineage>
</organism>
<dbReference type="InterPro" id="IPR001763">
    <property type="entry name" value="Rhodanese-like_dom"/>
</dbReference>
<dbReference type="SUPFAM" id="SSF52821">
    <property type="entry name" value="Rhodanese/Cell cycle control phosphatase"/>
    <property type="match status" value="1"/>
</dbReference>
<gene>
    <name evidence="1" type="primary">trhO</name>
    <name evidence="3" type="ORF">COX83_01210</name>
</gene>
<proteinExistence type="inferred from homology"/>
<dbReference type="EMBL" id="PFPI01000015">
    <property type="protein sequence ID" value="PIZ93735.1"/>
    <property type="molecule type" value="Genomic_DNA"/>
</dbReference>
<dbReference type="PANTHER" id="PTHR43268:SF6">
    <property type="entry name" value="THIOSULFATE SULFURTRANSFERASE_RHODANESE-LIKE DOMAIN-CONTAINING PROTEIN 2"/>
    <property type="match status" value="1"/>
</dbReference>
<dbReference type="InterPro" id="IPR036873">
    <property type="entry name" value="Rhodanese-like_dom_sf"/>
</dbReference>
<sequence length="324" mass="37581">MSLTNIRQIRYSFASMYQTLLYYKIVPIKYPESELKKHLEVCKALQLKGRILISKDGVNGNIGGSPESITLYRAYMDVHETFQNIDFKQHDTDIMPFLKLSIKVRDEIITTEAHKDIDWSNRGTYVDRDTFHQWLKSGEEMVIIDMRNDYEWAIGHFKNAVKPPVKYFREIKHTMDYYEQFKDKKIVMYCTGGIRCEPATALFVKYGFNKKNVYHLEGGIVKYAEKYGNEGFFEGKCFTFDDRLAIVINTSDTAVVLGNCEGCGVNTDEYRNCLNKHCNKLFIGCDDCMEKTNNTCKQACQDSIKDAENMRSPRANTKALHRNK</sequence>
<dbReference type="GO" id="GO:0006400">
    <property type="term" value="P:tRNA modification"/>
    <property type="evidence" value="ECO:0007669"/>
    <property type="project" value="UniProtKB-UniRule"/>
</dbReference>
<evidence type="ECO:0000256" key="1">
    <source>
        <dbReference type="HAMAP-Rule" id="MF_00469"/>
    </source>
</evidence>
<dbReference type="SMART" id="SM00450">
    <property type="entry name" value="RHOD"/>
    <property type="match status" value="1"/>
</dbReference>
<dbReference type="Pfam" id="PF12368">
    <property type="entry name" value="Rhodanese_C"/>
    <property type="match status" value="1"/>
</dbReference>
<dbReference type="NCBIfam" id="NF001135">
    <property type="entry name" value="PRK00142.1-3"/>
    <property type="match status" value="1"/>
</dbReference>
<dbReference type="PROSITE" id="PS50206">
    <property type="entry name" value="RHODANESE_3"/>
    <property type="match status" value="1"/>
</dbReference>
<name>A0A2M7V5A2_9BACT</name>
<evidence type="ECO:0000313" key="3">
    <source>
        <dbReference type="EMBL" id="PIZ93735.1"/>
    </source>
</evidence>
<dbReference type="PANTHER" id="PTHR43268">
    <property type="entry name" value="THIOSULFATE SULFURTRANSFERASE/RHODANESE-LIKE DOMAIN-CONTAINING PROTEIN 2"/>
    <property type="match status" value="1"/>
</dbReference>
<dbReference type="HAMAP" id="MF_00469">
    <property type="entry name" value="TrhO"/>
    <property type="match status" value="1"/>
</dbReference>
<dbReference type="CDD" id="cd01518">
    <property type="entry name" value="RHOD_YceA"/>
    <property type="match status" value="1"/>
</dbReference>
<dbReference type="EC" id="1.14.-.-" evidence="1"/>
<accession>A0A2M7V5A2</accession>
<keyword evidence="1" id="KW-0560">Oxidoreductase</keyword>
<dbReference type="AlphaFoldDB" id="A0A2M7V5A2"/>
<dbReference type="Proteomes" id="UP000230078">
    <property type="component" value="Unassembled WGS sequence"/>
</dbReference>
<dbReference type="InterPro" id="IPR020936">
    <property type="entry name" value="TrhO"/>
</dbReference>
<dbReference type="InterPro" id="IPR022111">
    <property type="entry name" value="Rhodanese_C"/>
</dbReference>
<dbReference type="Pfam" id="PF00581">
    <property type="entry name" value="Rhodanese"/>
    <property type="match status" value="1"/>
</dbReference>
<evidence type="ECO:0000259" key="2">
    <source>
        <dbReference type="PROSITE" id="PS50206"/>
    </source>
</evidence>
<dbReference type="GO" id="GO:0016705">
    <property type="term" value="F:oxidoreductase activity, acting on paired donors, with incorporation or reduction of molecular oxygen"/>
    <property type="evidence" value="ECO:0007669"/>
    <property type="project" value="UniProtKB-UniRule"/>
</dbReference>
<comment type="catalytic activity">
    <reaction evidence="1">
        <text>uridine(34) in tRNA + AH2 + O2 = 5-hydroxyuridine(34) in tRNA + A + H2O</text>
        <dbReference type="Rhea" id="RHEA:64224"/>
        <dbReference type="Rhea" id="RHEA-COMP:11727"/>
        <dbReference type="Rhea" id="RHEA-COMP:13381"/>
        <dbReference type="ChEBI" id="CHEBI:13193"/>
        <dbReference type="ChEBI" id="CHEBI:15377"/>
        <dbReference type="ChEBI" id="CHEBI:15379"/>
        <dbReference type="ChEBI" id="CHEBI:17499"/>
        <dbReference type="ChEBI" id="CHEBI:65315"/>
        <dbReference type="ChEBI" id="CHEBI:136877"/>
    </reaction>
</comment>
<dbReference type="Pfam" id="PF17773">
    <property type="entry name" value="UPF0176_N"/>
    <property type="match status" value="1"/>
</dbReference>
<keyword evidence="1" id="KW-0819">tRNA processing</keyword>
<comment type="function">
    <text evidence="1">Catalyzes oxygen-dependent 5-hydroxyuridine (ho5U) modification at position 34 in tRNAs.</text>
</comment>
<protein>
    <recommendedName>
        <fullName evidence="1">tRNA uridine(34) hydroxylase</fullName>
        <ecNumber evidence="1">1.14.-.-</ecNumber>
    </recommendedName>
    <alternativeName>
        <fullName evidence="1">tRNA hydroxylation protein O</fullName>
    </alternativeName>
</protein>
<dbReference type="Gene3D" id="3.30.70.100">
    <property type="match status" value="1"/>
</dbReference>
<feature type="domain" description="Rhodanese" evidence="2">
    <location>
        <begin position="137"/>
        <end position="232"/>
    </location>
</feature>
<dbReference type="InterPro" id="IPR040503">
    <property type="entry name" value="TRHO_N"/>
</dbReference>
<comment type="similarity">
    <text evidence="1">Belongs to the TrhO family.</text>
</comment>
<dbReference type="Gene3D" id="3.40.250.10">
    <property type="entry name" value="Rhodanese-like domain"/>
    <property type="match status" value="1"/>
</dbReference>